<feature type="compositionally biased region" description="Basic and acidic residues" evidence="1">
    <location>
        <begin position="90"/>
        <end position="104"/>
    </location>
</feature>
<feature type="compositionally biased region" description="Basic and acidic residues" evidence="1">
    <location>
        <begin position="198"/>
        <end position="210"/>
    </location>
</feature>
<dbReference type="AlphaFoldDB" id="N1PL36"/>
<dbReference type="OrthoDB" id="5428245at2759"/>
<dbReference type="InterPro" id="IPR058348">
    <property type="entry name" value="DUF8035"/>
</dbReference>
<protein>
    <recommendedName>
        <fullName evidence="2">DUF8035 domain-containing protein</fullName>
    </recommendedName>
</protein>
<dbReference type="eggNOG" id="ENOG502S333">
    <property type="taxonomic scope" value="Eukaryota"/>
</dbReference>
<dbReference type="EMBL" id="KB446539">
    <property type="protein sequence ID" value="EME44202.1"/>
    <property type="molecule type" value="Genomic_DNA"/>
</dbReference>
<proteinExistence type="predicted"/>
<evidence type="ECO:0000256" key="1">
    <source>
        <dbReference type="SAM" id="MobiDB-lite"/>
    </source>
</evidence>
<reference evidence="4" key="1">
    <citation type="journal article" date="2012" name="PLoS Genet.">
        <title>The genomes of the fungal plant pathogens Cladosporium fulvum and Dothistroma septosporum reveal adaptation to different hosts and lifestyles but also signatures of common ancestry.</title>
        <authorList>
            <person name="de Wit P.J.G.M."/>
            <person name="van der Burgt A."/>
            <person name="Oekmen B."/>
            <person name="Stergiopoulos I."/>
            <person name="Abd-Elsalam K.A."/>
            <person name="Aerts A.L."/>
            <person name="Bahkali A.H."/>
            <person name="Beenen H.G."/>
            <person name="Chettri P."/>
            <person name="Cox M.P."/>
            <person name="Datema E."/>
            <person name="de Vries R.P."/>
            <person name="Dhillon B."/>
            <person name="Ganley A.R."/>
            <person name="Griffiths S.A."/>
            <person name="Guo Y."/>
            <person name="Hamelin R.C."/>
            <person name="Henrissat B."/>
            <person name="Kabir M.S."/>
            <person name="Jashni M.K."/>
            <person name="Kema G."/>
            <person name="Klaubauf S."/>
            <person name="Lapidus A."/>
            <person name="Levasseur A."/>
            <person name="Lindquist E."/>
            <person name="Mehrabi R."/>
            <person name="Ohm R.A."/>
            <person name="Owen T.J."/>
            <person name="Salamov A."/>
            <person name="Schwelm A."/>
            <person name="Schijlen E."/>
            <person name="Sun H."/>
            <person name="van den Burg H.A."/>
            <person name="van Ham R.C.H.J."/>
            <person name="Zhang S."/>
            <person name="Goodwin S.B."/>
            <person name="Grigoriev I.V."/>
            <person name="Collemare J."/>
            <person name="Bradshaw R.E."/>
        </authorList>
    </citation>
    <scope>NUCLEOTIDE SEQUENCE [LARGE SCALE GENOMIC DNA]</scope>
    <source>
        <strain evidence="4">NZE10 / CBS 128990</strain>
    </source>
</reference>
<dbReference type="STRING" id="675120.N1PL36"/>
<feature type="region of interest" description="Disordered" evidence="1">
    <location>
        <begin position="417"/>
        <end position="475"/>
    </location>
</feature>
<feature type="compositionally biased region" description="Low complexity" evidence="1">
    <location>
        <begin position="244"/>
        <end position="266"/>
    </location>
</feature>
<keyword evidence="4" id="KW-1185">Reference proteome</keyword>
<feature type="domain" description="DUF8035" evidence="2">
    <location>
        <begin position="320"/>
        <end position="372"/>
    </location>
</feature>
<feature type="compositionally biased region" description="Basic and acidic residues" evidence="1">
    <location>
        <begin position="302"/>
        <end position="318"/>
    </location>
</feature>
<evidence type="ECO:0000259" key="2">
    <source>
        <dbReference type="Pfam" id="PF26118"/>
    </source>
</evidence>
<feature type="compositionally biased region" description="Basic and acidic residues" evidence="1">
    <location>
        <begin position="137"/>
        <end position="151"/>
    </location>
</feature>
<sequence length="592" mass="70062">MSRYRSSGDDLAYGEIPQRWDRERFERFSRGPPPSRGYEEDIRFTERDRPGRREIDIAIAEREQSRGPRPWERERYYEDDRARSRPRRRTDRELFGDMDPREVAEMALTPYRQRDDFEQGRPPPRPGLLRRQSSLDTFDRKPARYEREEYRIPPYQAVPLPIRRSRDVWDEERYRDEPEDYREVEIHRERSIHRRRPPKSERSDREEKKETHYHHSHHSDETSSSSSSSDTEIDDVKSVKSKASKAPTKAASKAPSKAPSRAPTKASSRRSRAPSAYESIHETEIEEDIIEAPPPPQSVHETSIHETAFEESVREERRFKKGKTRMPKRLVRREAIMDLGYPFDEEEDFFVLRIALEKEQIDEVIHISETYKDGEKKKVYHFEEKIEETTGVPPPPVGEHEQVERTEWINPPSIAYARSHRAKSVRESSPAMTSISRRSPPRSKSRGPTVFEERKTVIEETRSPPPPPPPGPPEFYEERKTVIEERAPSHNHGTLVLAEHSHRSDRDINGEIRALEAERRALRLEREAEERRDMALRLRARPEEDYQLVEYRDRSRPREEMVVYERERSPPRNVIRVEKDRKGRMALVRSAH</sequence>
<reference evidence="3 4" key="2">
    <citation type="journal article" date="2012" name="PLoS Pathog.">
        <title>Diverse lifestyles and strategies of plant pathogenesis encoded in the genomes of eighteen Dothideomycetes fungi.</title>
        <authorList>
            <person name="Ohm R.A."/>
            <person name="Feau N."/>
            <person name="Henrissat B."/>
            <person name="Schoch C.L."/>
            <person name="Horwitz B.A."/>
            <person name="Barry K.W."/>
            <person name="Condon B.J."/>
            <person name="Copeland A.C."/>
            <person name="Dhillon B."/>
            <person name="Glaser F."/>
            <person name="Hesse C.N."/>
            <person name="Kosti I."/>
            <person name="LaButti K."/>
            <person name="Lindquist E.A."/>
            <person name="Lucas S."/>
            <person name="Salamov A.A."/>
            <person name="Bradshaw R.E."/>
            <person name="Ciuffetti L."/>
            <person name="Hamelin R.C."/>
            <person name="Kema G.H.J."/>
            <person name="Lawrence C."/>
            <person name="Scott J.A."/>
            <person name="Spatafora J.W."/>
            <person name="Turgeon B.G."/>
            <person name="de Wit P.J.G.M."/>
            <person name="Zhong S."/>
            <person name="Goodwin S.B."/>
            <person name="Grigoriev I.V."/>
        </authorList>
    </citation>
    <scope>NUCLEOTIDE SEQUENCE [LARGE SCALE GENOMIC DNA]</scope>
    <source>
        <strain evidence="4">NZE10 / CBS 128990</strain>
    </source>
</reference>
<organism evidence="3 4">
    <name type="scientific">Dothistroma septosporum (strain NZE10 / CBS 128990)</name>
    <name type="common">Red band needle blight fungus</name>
    <name type="synonym">Mycosphaerella pini</name>
    <dbReference type="NCBI Taxonomy" id="675120"/>
    <lineage>
        <taxon>Eukaryota</taxon>
        <taxon>Fungi</taxon>
        <taxon>Dikarya</taxon>
        <taxon>Ascomycota</taxon>
        <taxon>Pezizomycotina</taxon>
        <taxon>Dothideomycetes</taxon>
        <taxon>Dothideomycetidae</taxon>
        <taxon>Mycosphaerellales</taxon>
        <taxon>Mycosphaerellaceae</taxon>
        <taxon>Dothistroma</taxon>
    </lineage>
</organism>
<dbReference type="Proteomes" id="UP000016933">
    <property type="component" value="Unassembled WGS sequence"/>
</dbReference>
<evidence type="ECO:0000313" key="4">
    <source>
        <dbReference type="Proteomes" id="UP000016933"/>
    </source>
</evidence>
<accession>N1PL36</accession>
<evidence type="ECO:0000313" key="3">
    <source>
        <dbReference type="EMBL" id="EME44202.1"/>
    </source>
</evidence>
<gene>
    <name evidence="3" type="ORF">DOTSEDRAFT_44481</name>
</gene>
<feature type="compositionally biased region" description="Basic and acidic residues" evidence="1">
    <location>
        <begin position="37"/>
        <end position="83"/>
    </location>
</feature>
<dbReference type="Pfam" id="PF26118">
    <property type="entry name" value="DUF8035"/>
    <property type="match status" value="1"/>
</dbReference>
<dbReference type="OMA" id="YREVEVH"/>
<feature type="compositionally biased region" description="Basic and acidic residues" evidence="1">
    <location>
        <begin position="451"/>
        <end position="462"/>
    </location>
</feature>
<feature type="region of interest" description="Disordered" evidence="1">
    <location>
        <begin position="22"/>
        <end position="320"/>
    </location>
</feature>
<feature type="compositionally biased region" description="Basic and acidic residues" evidence="1">
    <location>
        <begin position="164"/>
        <end position="189"/>
    </location>
</feature>
<dbReference type="HOGENOM" id="CLU_023467_0_0_1"/>
<feature type="compositionally biased region" description="Pro residues" evidence="1">
    <location>
        <begin position="463"/>
        <end position="473"/>
    </location>
</feature>
<name>N1PL36_DOTSN</name>